<gene>
    <name evidence="1" type="ORF">SAMN02910315_00554</name>
</gene>
<name>A0A1G5VED9_9EURY</name>
<evidence type="ECO:0000313" key="2">
    <source>
        <dbReference type="Proteomes" id="UP000323439"/>
    </source>
</evidence>
<dbReference type="EMBL" id="FMXB01000003">
    <property type="protein sequence ID" value="SDA43786.1"/>
    <property type="molecule type" value="Genomic_DNA"/>
</dbReference>
<proteinExistence type="predicted"/>
<dbReference type="InterPro" id="IPR016181">
    <property type="entry name" value="Acyl_CoA_acyltransferase"/>
</dbReference>
<dbReference type="Proteomes" id="UP000323439">
    <property type="component" value="Unassembled WGS sequence"/>
</dbReference>
<keyword evidence="2" id="KW-1185">Reference proteome</keyword>
<dbReference type="AlphaFoldDB" id="A0A1G5VED9"/>
<organism evidence="1 2">
    <name type="scientific">Methanobrevibacter millerae</name>
    <dbReference type="NCBI Taxonomy" id="230361"/>
    <lineage>
        <taxon>Archaea</taxon>
        <taxon>Methanobacteriati</taxon>
        <taxon>Methanobacteriota</taxon>
        <taxon>Methanomada group</taxon>
        <taxon>Methanobacteria</taxon>
        <taxon>Methanobacteriales</taxon>
        <taxon>Methanobacteriaceae</taxon>
        <taxon>Methanobrevibacter</taxon>
    </lineage>
</organism>
<evidence type="ECO:0000313" key="1">
    <source>
        <dbReference type="EMBL" id="SDA43786.1"/>
    </source>
</evidence>
<dbReference type="Gene3D" id="3.40.630.30">
    <property type="match status" value="1"/>
</dbReference>
<dbReference type="SUPFAM" id="SSF55729">
    <property type="entry name" value="Acyl-CoA N-acyltransferases (Nat)"/>
    <property type="match status" value="1"/>
</dbReference>
<evidence type="ECO:0008006" key="3">
    <source>
        <dbReference type="Google" id="ProtNLM"/>
    </source>
</evidence>
<accession>A0A1G5VED9</accession>
<reference evidence="1 2" key="1">
    <citation type="submission" date="2016-10" db="EMBL/GenBank/DDBJ databases">
        <authorList>
            <person name="Varghese N."/>
            <person name="Submissions S."/>
        </authorList>
    </citation>
    <scope>NUCLEOTIDE SEQUENCE [LARGE SCALE GENOMIC DNA]</scope>
    <source>
        <strain evidence="1 2">DSM 16643</strain>
    </source>
</reference>
<sequence length="155" mass="17850">MKDLEDIMCIYRIAQDFMIGTGNPDQWGRFYPKRELIEDDINNGVCHVICKNDSIHGVFALFKGREPTYSHIENGKWLNDDEYITVHRIAGDGKKKGIFACTINYCKSISDNIRIDTHENNRIMQKLIEKNGFQRCGTIFVANGSPRVAYQWTGK</sequence>
<protein>
    <recommendedName>
        <fullName evidence="3">N-acetyltransferase domain-containing protein</fullName>
    </recommendedName>
</protein>